<evidence type="ECO:0000256" key="2">
    <source>
        <dbReference type="SAM" id="Phobius"/>
    </source>
</evidence>
<organism evidence="5 6">
    <name type="scientific">Kingdonia uniflora</name>
    <dbReference type="NCBI Taxonomy" id="39325"/>
    <lineage>
        <taxon>Eukaryota</taxon>
        <taxon>Viridiplantae</taxon>
        <taxon>Streptophyta</taxon>
        <taxon>Embryophyta</taxon>
        <taxon>Tracheophyta</taxon>
        <taxon>Spermatophyta</taxon>
        <taxon>Magnoliopsida</taxon>
        <taxon>Ranunculales</taxon>
        <taxon>Circaeasteraceae</taxon>
        <taxon>Kingdonia</taxon>
    </lineage>
</organism>
<keyword evidence="6" id="KW-1185">Reference proteome</keyword>
<keyword evidence="2" id="KW-0472">Membrane</keyword>
<evidence type="ECO:0000256" key="1">
    <source>
        <dbReference type="SAM" id="MobiDB-lite"/>
    </source>
</evidence>
<feature type="region of interest" description="Disordered" evidence="1">
    <location>
        <begin position="39"/>
        <end position="72"/>
    </location>
</feature>
<proteinExistence type="predicted"/>
<dbReference type="PANTHER" id="PTHR34200">
    <property type="entry name" value="DENTIN SIALOPHOSPHOPROTEIN-LIKE ISOFORM X1"/>
    <property type="match status" value="1"/>
</dbReference>
<protein>
    <recommendedName>
        <fullName evidence="4">DUF7356 domain-containing protein</fullName>
    </recommendedName>
</protein>
<feature type="compositionally biased region" description="Polar residues" evidence="1">
    <location>
        <begin position="273"/>
        <end position="288"/>
    </location>
</feature>
<feature type="compositionally biased region" description="Low complexity" evidence="1">
    <location>
        <begin position="46"/>
        <end position="60"/>
    </location>
</feature>
<dbReference type="InterPro" id="IPR055780">
    <property type="entry name" value="DUF7356"/>
</dbReference>
<gene>
    <name evidence="5" type="ORF">GIB67_041112</name>
</gene>
<keyword evidence="2" id="KW-1133">Transmembrane helix</keyword>
<feature type="region of interest" description="Disordered" evidence="1">
    <location>
        <begin position="273"/>
        <end position="297"/>
    </location>
</feature>
<reference evidence="5 6" key="1">
    <citation type="journal article" date="2020" name="IScience">
        <title>Genome Sequencing of the Endangered Kingdonia uniflora (Circaeasteraceae, Ranunculales) Reveals Potential Mechanisms of Evolutionary Specialization.</title>
        <authorList>
            <person name="Sun Y."/>
            <person name="Deng T."/>
            <person name="Zhang A."/>
            <person name="Moore M.J."/>
            <person name="Landis J.B."/>
            <person name="Lin N."/>
            <person name="Zhang H."/>
            <person name="Zhang X."/>
            <person name="Huang J."/>
            <person name="Zhang X."/>
            <person name="Sun H."/>
            <person name="Wang H."/>
        </authorList>
    </citation>
    <scope>NUCLEOTIDE SEQUENCE [LARGE SCALE GENOMIC DNA]</scope>
    <source>
        <strain evidence="5">TB1705</strain>
        <tissue evidence="5">Leaf</tissue>
    </source>
</reference>
<comment type="caution">
    <text evidence="5">The sequence shown here is derived from an EMBL/GenBank/DDBJ whole genome shotgun (WGS) entry which is preliminary data.</text>
</comment>
<evidence type="ECO:0000313" key="6">
    <source>
        <dbReference type="Proteomes" id="UP000541444"/>
    </source>
</evidence>
<dbReference type="OrthoDB" id="785602at2759"/>
<dbReference type="AlphaFoldDB" id="A0A7J7LKI5"/>
<accession>A0A7J7LKI5</accession>
<dbReference type="Pfam" id="PF24053">
    <property type="entry name" value="DUF7356"/>
    <property type="match status" value="1"/>
</dbReference>
<keyword evidence="2" id="KW-0812">Transmembrane</keyword>
<feature type="signal peptide" evidence="3">
    <location>
        <begin position="1"/>
        <end position="23"/>
    </location>
</feature>
<evidence type="ECO:0000256" key="3">
    <source>
        <dbReference type="SAM" id="SignalP"/>
    </source>
</evidence>
<dbReference type="PANTHER" id="PTHR34200:SF2">
    <property type="entry name" value="TRANSMEMBRANE PROTEIN"/>
    <property type="match status" value="1"/>
</dbReference>
<feature type="domain" description="DUF7356" evidence="4">
    <location>
        <begin position="78"/>
        <end position="177"/>
    </location>
</feature>
<evidence type="ECO:0000313" key="5">
    <source>
        <dbReference type="EMBL" id="KAF6143044.1"/>
    </source>
</evidence>
<feature type="chain" id="PRO_5029905268" description="DUF7356 domain-containing protein" evidence="3">
    <location>
        <begin position="24"/>
        <end position="297"/>
    </location>
</feature>
<dbReference type="EMBL" id="JACGCM010002221">
    <property type="protein sequence ID" value="KAF6143044.1"/>
    <property type="molecule type" value="Genomic_DNA"/>
</dbReference>
<sequence length="297" mass="32499">MGRNRFLAVILVVVLIVMKGSDATMLRSFRRMVGIAEEKKTTQKEISPSPSPISDNSSINGTKESLVKDPEKASLEGIDEKCEPLSNMCTYQNMSMVACLQPSGSGSQELFLLVQNDGENTLKVNVTVPDSVKVSEKELKIPKHKAKKVNVSVNVGESREIVLNAGEGNCVLHTRVQVSESNFFKNLPYYANRMTLIYGAYFLFGIALVIGAGWACCKFGKKGRRVDGKVAYQELEMGTTGVDSAVNVGAADGWDEGWDDDWDEERAVKPQVGSVSANGLTSRSSSNRDGWDNNWDD</sequence>
<feature type="transmembrane region" description="Helical" evidence="2">
    <location>
        <begin position="196"/>
        <end position="217"/>
    </location>
</feature>
<name>A0A7J7LKI5_9MAGN</name>
<dbReference type="Proteomes" id="UP000541444">
    <property type="component" value="Unassembled WGS sequence"/>
</dbReference>
<keyword evidence="3" id="KW-0732">Signal</keyword>
<evidence type="ECO:0000259" key="4">
    <source>
        <dbReference type="Pfam" id="PF24053"/>
    </source>
</evidence>